<dbReference type="EMBL" id="CM047748">
    <property type="protein sequence ID" value="KAJ0013474.1"/>
    <property type="molecule type" value="Genomic_DNA"/>
</dbReference>
<sequence length="125" mass="14001">MVKLSFLEFGGFEGREGFGHRQMSEEKIVENGFHGGEKEQSDSSFDKVNPAKPPSLTWKRKLNSDEITLSSFSMTWKEIIHLAPIGIRILQLIREQAAEGKRVFINPFIKRLLTSSQGIPLGGIG</sequence>
<proteinExistence type="predicted"/>
<name>A0ACC0XAG7_9ROSI</name>
<organism evidence="1 2">
    <name type="scientific">Pistacia integerrima</name>
    <dbReference type="NCBI Taxonomy" id="434235"/>
    <lineage>
        <taxon>Eukaryota</taxon>
        <taxon>Viridiplantae</taxon>
        <taxon>Streptophyta</taxon>
        <taxon>Embryophyta</taxon>
        <taxon>Tracheophyta</taxon>
        <taxon>Spermatophyta</taxon>
        <taxon>Magnoliopsida</taxon>
        <taxon>eudicotyledons</taxon>
        <taxon>Gunneridae</taxon>
        <taxon>Pentapetalae</taxon>
        <taxon>rosids</taxon>
        <taxon>malvids</taxon>
        <taxon>Sapindales</taxon>
        <taxon>Anacardiaceae</taxon>
        <taxon>Pistacia</taxon>
    </lineage>
</organism>
<dbReference type="Proteomes" id="UP001163603">
    <property type="component" value="Chromosome 13"/>
</dbReference>
<reference evidence="2" key="1">
    <citation type="journal article" date="2023" name="G3 (Bethesda)">
        <title>Genome assembly and association tests identify interacting loci associated with vigor, precocity, and sex in interspecific pistachio rootstocks.</title>
        <authorList>
            <person name="Palmer W."/>
            <person name="Jacygrad E."/>
            <person name="Sagayaradj S."/>
            <person name="Cavanaugh K."/>
            <person name="Han R."/>
            <person name="Bertier L."/>
            <person name="Beede B."/>
            <person name="Kafkas S."/>
            <person name="Golino D."/>
            <person name="Preece J."/>
            <person name="Michelmore R."/>
        </authorList>
    </citation>
    <scope>NUCLEOTIDE SEQUENCE [LARGE SCALE GENOMIC DNA]</scope>
</reference>
<protein>
    <submittedName>
        <fullName evidence="1">Uncharacterized protein</fullName>
    </submittedName>
</protein>
<evidence type="ECO:0000313" key="2">
    <source>
        <dbReference type="Proteomes" id="UP001163603"/>
    </source>
</evidence>
<evidence type="ECO:0000313" key="1">
    <source>
        <dbReference type="EMBL" id="KAJ0013474.1"/>
    </source>
</evidence>
<keyword evidence="2" id="KW-1185">Reference proteome</keyword>
<comment type="caution">
    <text evidence="1">The sequence shown here is derived from an EMBL/GenBank/DDBJ whole genome shotgun (WGS) entry which is preliminary data.</text>
</comment>
<gene>
    <name evidence="1" type="ORF">Pint_21220</name>
</gene>
<accession>A0ACC0XAG7</accession>